<keyword evidence="3" id="KW-0961">Cell wall biogenesis/degradation</keyword>
<dbReference type="Gene3D" id="3.40.50.20">
    <property type="match status" value="1"/>
</dbReference>
<keyword evidence="7" id="KW-1185">Reference proteome</keyword>
<dbReference type="InterPro" id="IPR011761">
    <property type="entry name" value="ATP-grasp"/>
</dbReference>
<evidence type="ECO:0000313" key="7">
    <source>
        <dbReference type="Proteomes" id="UP000249873"/>
    </source>
</evidence>
<dbReference type="SUPFAM" id="SSF52440">
    <property type="entry name" value="PreATP-grasp domain"/>
    <property type="match status" value="1"/>
</dbReference>
<dbReference type="GO" id="GO:0046872">
    <property type="term" value="F:metal ion binding"/>
    <property type="evidence" value="ECO:0007669"/>
    <property type="project" value="InterPro"/>
</dbReference>
<evidence type="ECO:0000256" key="4">
    <source>
        <dbReference type="PROSITE-ProRule" id="PRU00409"/>
    </source>
</evidence>
<gene>
    <name evidence="6" type="ORF">DJ013_19555</name>
</gene>
<dbReference type="OrthoDB" id="9813261at2"/>
<dbReference type="Pfam" id="PF07478">
    <property type="entry name" value="Dala_Dala_lig_C"/>
    <property type="match status" value="2"/>
</dbReference>
<dbReference type="AlphaFoldDB" id="A0A2Z4GGP4"/>
<dbReference type="InterPro" id="IPR016185">
    <property type="entry name" value="PreATP-grasp_dom_sf"/>
</dbReference>
<dbReference type="KEGG" id="als:DJ013_19555"/>
<evidence type="ECO:0000256" key="1">
    <source>
        <dbReference type="ARBA" id="ARBA00010871"/>
    </source>
</evidence>
<dbReference type="GO" id="GO:0071555">
    <property type="term" value="P:cell wall organization"/>
    <property type="evidence" value="ECO:0007669"/>
    <property type="project" value="UniProtKB-KW"/>
</dbReference>
<keyword evidence="2 6" id="KW-0436">Ligase</keyword>
<dbReference type="InterPro" id="IPR013815">
    <property type="entry name" value="ATP_grasp_subdomain_1"/>
</dbReference>
<keyword evidence="4" id="KW-0547">Nucleotide-binding</keyword>
<evidence type="ECO:0000256" key="3">
    <source>
        <dbReference type="ARBA" id="ARBA00023316"/>
    </source>
</evidence>
<dbReference type="PANTHER" id="PTHR23132:SF23">
    <property type="entry name" value="D-ALANINE--D-ALANINE LIGASE B"/>
    <property type="match status" value="1"/>
</dbReference>
<dbReference type="InterPro" id="IPR011127">
    <property type="entry name" value="Dala_Dala_lig_N"/>
</dbReference>
<evidence type="ECO:0000256" key="2">
    <source>
        <dbReference type="ARBA" id="ARBA00022598"/>
    </source>
</evidence>
<dbReference type="Gene3D" id="3.30.470.20">
    <property type="entry name" value="ATP-grasp fold, B domain"/>
    <property type="match status" value="2"/>
</dbReference>
<comment type="similarity">
    <text evidence="1">Belongs to the D-alanine--D-alanine ligase family.</text>
</comment>
<reference evidence="6 7" key="1">
    <citation type="submission" date="2018-05" db="EMBL/GenBank/DDBJ databases">
        <title>Complete genome sequence of Arcticibacterium luteifluviistationis SM1504T, a cytophagaceae bacterium isolated from Arctic surface seawater.</title>
        <authorList>
            <person name="Li Y."/>
            <person name="Qin Q.-L."/>
        </authorList>
    </citation>
    <scope>NUCLEOTIDE SEQUENCE [LARGE SCALE GENOMIC DNA]</scope>
    <source>
        <strain evidence="6 7">SM1504</strain>
    </source>
</reference>
<dbReference type="InterPro" id="IPR011095">
    <property type="entry name" value="Dala_Dala_lig_C"/>
</dbReference>
<dbReference type="GO" id="GO:0008716">
    <property type="term" value="F:D-alanine-D-alanine ligase activity"/>
    <property type="evidence" value="ECO:0007669"/>
    <property type="project" value="InterPro"/>
</dbReference>
<dbReference type="Proteomes" id="UP000249873">
    <property type="component" value="Chromosome"/>
</dbReference>
<sequence length="587" mass="66560">MSTKLKVGIFFGGPSREREISFKGGKTAYEHLDKSLYEPLLIFVDSIGNFIEIKPELIYAEAIKDFYPSKNLNKGYRLYIEALGELNETQLYKLIYKIGKQIKIEKLSERIDIAFPVMHGPYAEDGNIQGLFEWFGIPYVGPSILGSAIGINKAFQNALLAKSNGQQKKTRIISRKEWDAADKSALFSELTKTIGFPLVVKAPHQGSSIGVGIVKKRSMEEFSKRMNQCFFDTIIAQKDWTKLTTRQKKNILERMLNLDEGIGFPVILNNQQINHPSDLLKALNVYLKVNETAVLSSNNAEDFVLIEEFITGQEFSMGIIQDEDFNIFTLPPTEIYGDIESFDFKSKYQSNVTKKRIPIDTHFDNLKKIEEQGKKAFADLGQNVVCRIDGFLTADDNVIFHDPNTLPGMSPSSLIFKQMAEIGLNITHAINYLIRQSLVQRISEGKRTFKFRELLKRIDQNMVNAKDFQKKKAAIVFGENEEEYVFAQQKYNELSASENYSPTCICAAKNGHYYLIPMPLMFKANIEEFGQAIGSPKHAFVKSLIDKTTAIRKLYAGDVNFDVKKINESDLQTSFDQLFTASSEIEA</sequence>
<dbReference type="Pfam" id="PF01820">
    <property type="entry name" value="Dala_Dala_lig_N"/>
    <property type="match status" value="1"/>
</dbReference>
<protein>
    <submittedName>
        <fullName evidence="6">D-alanine--D-alanine ligase</fullName>
    </submittedName>
</protein>
<accession>A0A2Z4GGP4</accession>
<dbReference type="GO" id="GO:0005524">
    <property type="term" value="F:ATP binding"/>
    <property type="evidence" value="ECO:0007669"/>
    <property type="project" value="UniProtKB-UniRule"/>
</dbReference>
<dbReference type="Gene3D" id="3.30.1490.20">
    <property type="entry name" value="ATP-grasp fold, A domain"/>
    <property type="match status" value="1"/>
</dbReference>
<dbReference type="SUPFAM" id="SSF56059">
    <property type="entry name" value="Glutathione synthetase ATP-binding domain-like"/>
    <property type="match status" value="2"/>
</dbReference>
<evidence type="ECO:0000313" key="6">
    <source>
        <dbReference type="EMBL" id="AWW00248.1"/>
    </source>
</evidence>
<dbReference type="PROSITE" id="PS50975">
    <property type="entry name" value="ATP_GRASP"/>
    <property type="match status" value="1"/>
</dbReference>
<dbReference type="EMBL" id="CP029480">
    <property type="protein sequence ID" value="AWW00248.1"/>
    <property type="molecule type" value="Genomic_DNA"/>
</dbReference>
<dbReference type="PANTHER" id="PTHR23132">
    <property type="entry name" value="D-ALANINE--D-ALANINE LIGASE"/>
    <property type="match status" value="1"/>
</dbReference>
<evidence type="ECO:0000259" key="5">
    <source>
        <dbReference type="PROSITE" id="PS50975"/>
    </source>
</evidence>
<organism evidence="6 7">
    <name type="scientific">Arcticibacterium luteifluviistationis</name>
    <dbReference type="NCBI Taxonomy" id="1784714"/>
    <lineage>
        <taxon>Bacteria</taxon>
        <taxon>Pseudomonadati</taxon>
        <taxon>Bacteroidota</taxon>
        <taxon>Cytophagia</taxon>
        <taxon>Cytophagales</taxon>
        <taxon>Leadbetterellaceae</taxon>
        <taxon>Arcticibacterium</taxon>
    </lineage>
</organism>
<proteinExistence type="inferred from homology"/>
<keyword evidence="4" id="KW-0067">ATP-binding</keyword>
<dbReference type="RefSeq" id="WP_111373615.1">
    <property type="nucleotide sequence ID" value="NZ_CP029480.1"/>
</dbReference>
<feature type="domain" description="ATP-grasp" evidence="5">
    <location>
        <begin position="227"/>
        <end position="435"/>
    </location>
</feature>
<name>A0A2Z4GGP4_9BACT</name>